<accession>A0AAW1T0I1</accession>
<proteinExistence type="predicted"/>
<evidence type="ECO:0000313" key="2">
    <source>
        <dbReference type="Proteomes" id="UP001485043"/>
    </source>
</evidence>
<dbReference type="AlphaFoldDB" id="A0AAW1T0I1"/>
<name>A0AAW1T0I1_9CHLO</name>
<protein>
    <submittedName>
        <fullName evidence="1">Uncharacterized protein</fullName>
    </submittedName>
</protein>
<dbReference type="Proteomes" id="UP001485043">
    <property type="component" value="Unassembled WGS sequence"/>
</dbReference>
<organism evidence="1 2">
    <name type="scientific">Apatococcus fuscideae</name>
    <dbReference type="NCBI Taxonomy" id="2026836"/>
    <lineage>
        <taxon>Eukaryota</taxon>
        <taxon>Viridiplantae</taxon>
        <taxon>Chlorophyta</taxon>
        <taxon>core chlorophytes</taxon>
        <taxon>Trebouxiophyceae</taxon>
        <taxon>Chlorellales</taxon>
        <taxon>Chlorellaceae</taxon>
        <taxon>Apatococcus</taxon>
    </lineage>
</organism>
<evidence type="ECO:0000313" key="1">
    <source>
        <dbReference type="EMBL" id="KAK9862838.1"/>
    </source>
</evidence>
<reference evidence="1 2" key="1">
    <citation type="journal article" date="2024" name="Nat. Commun.">
        <title>Phylogenomics reveals the evolutionary origins of lichenization in chlorophyte algae.</title>
        <authorList>
            <person name="Puginier C."/>
            <person name="Libourel C."/>
            <person name="Otte J."/>
            <person name="Skaloud P."/>
            <person name="Haon M."/>
            <person name="Grisel S."/>
            <person name="Petersen M."/>
            <person name="Berrin J.G."/>
            <person name="Delaux P.M."/>
            <person name="Dal Grande F."/>
            <person name="Keller J."/>
        </authorList>
    </citation>
    <scope>NUCLEOTIDE SEQUENCE [LARGE SCALE GENOMIC DNA]</scope>
    <source>
        <strain evidence="1 2">SAG 2523</strain>
    </source>
</reference>
<gene>
    <name evidence="1" type="ORF">WJX84_012243</name>
</gene>
<dbReference type="EMBL" id="JALJOV010000549">
    <property type="protein sequence ID" value="KAK9862838.1"/>
    <property type="molecule type" value="Genomic_DNA"/>
</dbReference>
<keyword evidence="2" id="KW-1185">Reference proteome</keyword>
<sequence>MPSQEVEGLLRHSTPLHKRCRAKRPTSWLQRPPWVVADWKHRVQPTEDSWRTPEELHRSFGFVRDSKMRTALLEQETVLLDERASRLALRCQQLSQKYRLLSTKEPKIDVAGPSSRHLTLQLRA</sequence>
<comment type="caution">
    <text evidence="1">The sequence shown here is derived from an EMBL/GenBank/DDBJ whole genome shotgun (WGS) entry which is preliminary data.</text>
</comment>